<evidence type="ECO:0000313" key="2">
    <source>
        <dbReference type="EMBL" id="PMD57568.1"/>
    </source>
</evidence>
<organism evidence="2 3">
    <name type="scientific">Hyaloscypha bicolor E</name>
    <dbReference type="NCBI Taxonomy" id="1095630"/>
    <lineage>
        <taxon>Eukaryota</taxon>
        <taxon>Fungi</taxon>
        <taxon>Dikarya</taxon>
        <taxon>Ascomycota</taxon>
        <taxon>Pezizomycotina</taxon>
        <taxon>Leotiomycetes</taxon>
        <taxon>Helotiales</taxon>
        <taxon>Hyaloscyphaceae</taxon>
        <taxon>Hyaloscypha</taxon>
        <taxon>Hyaloscypha bicolor</taxon>
    </lineage>
</organism>
<dbReference type="Proteomes" id="UP000235371">
    <property type="component" value="Unassembled WGS sequence"/>
</dbReference>
<feature type="domain" description="Heterokaryon incompatibility" evidence="1">
    <location>
        <begin position="67"/>
        <end position="237"/>
    </location>
</feature>
<dbReference type="RefSeq" id="XP_024734472.1">
    <property type="nucleotide sequence ID" value="XM_024880625.1"/>
</dbReference>
<dbReference type="InterPro" id="IPR010730">
    <property type="entry name" value="HET"/>
</dbReference>
<dbReference type="InterPro" id="IPR052895">
    <property type="entry name" value="HetReg/Transcr_Mod"/>
</dbReference>
<dbReference type="PANTHER" id="PTHR24148">
    <property type="entry name" value="ANKYRIN REPEAT DOMAIN-CONTAINING PROTEIN 39 HOMOLOG-RELATED"/>
    <property type="match status" value="1"/>
</dbReference>
<gene>
    <name evidence="2" type="ORF">K444DRAFT_614972</name>
</gene>
<dbReference type="Pfam" id="PF06985">
    <property type="entry name" value="HET"/>
    <property type="match status" value="1"/>
</dbReference>
<evidence type="ECO:0000313" key="3">
    <source>
        <dbReference type="Proteomes" id="UP000235371"/>
    </source>
</evidence>
<keyword evidence="3" id="KW-1185">Reference proteome</keyword>
<dbReference type="OrthoDB" id="2157530at2759"/>
<name>A0A2J6T3G0_9HELO</name>
<protein>
    <submittedName>
        <fullName evidence="2">HET-domain-containing protein</fullName>
    </submittedName>
</protein>
<dbReference type="EMBL" id="KZ613846">
    <property type="protein sequence ID" value="PMD57568.1"/>
    <property type="molecule type" value="Genomic_DNA"/>
</dbReference>
<reference evidence="2 3" key="1">
    <citation type="submission" date="2016-04" db="EMBL/GenBank/DDBJ databases">
        <title>A degradative enzymes factory behind the ericoid mycorrhizal symbiosis.</title>
        <authorList>
            <consortium name="DOE Joint Genome Institute"/>
            <person name="Martino E."/>
            <person name="Morin E."/>
            <person name="Grelet G."/>
            <person name="Kuo A."/>
            <person name="Kohler A."/>
            <person name="Daghino S."/>
            <person name="Barry K."/>
            <person name="Choi C."/>
            <person name="Cichocki N."/>
            <person name="Clum A."/>
            <person name="Copeland A."/>
            <person name="Hainaut M."/>
            <person name="Haridas S."/>
            <person name="Labutti K."/>
            <person name="Lindquist E."/>
            <person name="Lipzen A."/>
            <person name="Khouja H.-R."/>
            <person name="Murat C."/>
            <person name="Ohm R."/>
            <person name="Olson A."/>
            <person name="Spatafora J."/>
            <person name="Veneault-Fourrey C."/>
            <person name="Henrissat B."/>
            <person name="Grigoriev I."/>
            <person name="Martin F."/>
            <person name="Perotto S."/>
        </authorList>
    </citation>
    <scope>NUCLEOTIDE SEQUENCE [LARGE SCALE GENOMIC DNA]</scope>
    <source>
        <strain evidence="2 3">E</strain>
    </source>
</reference>
<accession>A0A2J6T3G0</accession>
<proteinExistence type="predicted"/>
<evidence type="ECO:0000259" key="1">
    <source>
        <dbReference type="Pfam" id="PF06985"/>
    </source>
</evidence>
<dbReference type="GeneID" id="36588702"/>
<dbReference type="AlphaFoldDB" id="A0A2J6T3G0"/>
<dbReference type="STRING" id="1095630.A0A2J6T3G0"/>
<dbReference type="PANTHER" id="PTHR24148:SF64">
    <property type="entry name" value="HETEROKARYON INCOMPATIBILITY DOMAIN-CONTAINING PROTEIN"/>
    <property type="match status" value="1"/>
</dbReference>
<dbReference type="InParanoid" id="A0A2J6T3G0"/>
<dbReference type="Pfam" id="PF26639">
    <property type="entry name" value="Het-6_barrel"/>
    <property type="match status" value="1"/>
</dbReference>
<sequence>MPSRFRQKLSTISNRYRSHLLIGSSTFIYPDLGSASAIRLISFTTRSRRSALEFDLVTFELGSLPPFTALSYTWGSPFPSDEAHEVWNEPNHLAFCNQQPIAIRKNLYDALQHIRTREHEPAWIWVDAVCINQADDEERTSQVEMMSDIYGTADLVLAWLGPEDEASRRAHNMLNTFGRGIFKMAAREGWDKVDQYGPKSLELVEELGHCLPQDADWSAWNEFFQRNWFRRTWILQEASLAKNLRLVSGQHVFVFDEIHALDAYSEHAPWWPMKAPNNSGEDLPSAVINPIALTRSMINGMLQRSRSVRILEDHHGSINQGMLLLLVLALARKLSSSDPRDKVYGNLGIAKKILGVGFDDAALPPDYNIAVADLYIHTASYILTTTPILSLLSHVEDAETPKPSTLPSWVPDLTVRHTTGRLRLGDTANIFEDDKPLYRAYISGSSLIETRSIANIILFVNGYCLGTVSEVATGDSLSTPEKFISQINLLSKLPHMYLNGQSTFEAYWRTYMGDFARSRLKNANQEDIPSSFIAMIIHGLLCWFDDRPIGDMRRQLELILQHLANIDSNFSQHLRSLGVASLDLLIQDIPAFVSYCLDCDSRKNLRIALKEAAESLYPFLRFGRLQLFRTENEYLGLGPRSSRPDDQVWVFEQARVPFILRAIPDSEHFHLVGECYVHGVMQGELVDKIKFKRIGLA</sequence>